<evidence type="ECO:0000313" key="2">
    <source>
        <dbReference type="Proteomes" id="UP000054823"/>
    </source>
</evidence>
<accession>A0A0P1ER42</accession>
<keyword evidence="2" id="KW-1185">Reference proteome</keyword>
<name>A0A0P1ER42_9RHOB</name>
<keyword evidence="1" id="KW-0449">Lipoprotein</keyword>
<gene>
    <name evidence="1" type="ORF">SHM7688_02216</name>
</gene>
<dbReference type="SUPFAM" id="SSF48452">
    <property type="entry name" value="TPR-like"/>
    <property type="match status" value="1"/>
</dbReference>
<dbReference type="InterPro" id="IPR036388">
    <property type="entry name" value="WH-like_DNA-bd_sf"/>
</dbReference>
<dbReference type="SUPFAM" id="SSF46894">
    <property type="entry name" value="C-terminal effector domain of the bipartite response regulators"/>
    <property type="match status" value="1"/>
</dbReference>
<dbReference type="InterPro" id="IPR051677">
    <property type="entry name" value="AfsR-DnrI-RedD_regulator"/>
</dbReference>
<dbReference type="Proteomes" id="UP000054823">
    <property type="component" value="Unassembled WGS sequence"/>
</dbReference>
<dbReference type="InterPro" id="IPR011990">
    <property type="entry name" value="TPR-like_helical_dom_sf"/>
</dbReference>
<protein>
    <submittedName>
        <fullName evidence="1">Putative PEP-CTERM system TPR-repeat lipoprotein</fullName>
    </submittedName>
</protein>
<organism evidence="1 2">
    <name type="scientific">Shimia marina</name>
    <dbReference type="NCBI Taxonomy" id="321267"/>
    <lineage>
        <taxon>Bacteria</taxon>
        <taxon>Pseudomonadati</taxon>
        <taxon>Pseudomonadota</taxon>
        <taxon>Alphaproteobacteria</taxon>
        <taxon>Rhodobacterales</taxon>
        <taxon>Roseobacteraceae</taxon>
    </lineage>
</organism>
<evidence type="ECO:0000313" key="1">
    <source>
        <dbReference type="EMBL" id="CUH52769.1"/>
    </source>
</evidence>
<dbReference type="AlphaFoldDB" id="A0A0P1ER42"/>
<dbReference type="Gene3D" id="1.25.40.10">
    <property type="entry name" value="Tetratricopeptide repeat domain"/>
    <property type="match status" value="1"/>
</dbReference>
<dbReference type="Gene3D" id="1.10.10.10">
    <property type="entry name" value="Winged helix-like DNA-binding domain superfamily/Winged helix DNA-binding domain"/>
    <property type="match status" value="1"/>
</dbReference>
<dbReference type="GO" id="GO:0003677">
    <property type="term" value="F:DNA binding"/>
    <property type="evidence" value="ECO:0007669"/>
    <property type="project" value="InterPro"/>
</dbReference>
<dbReference type="EMBL" id="CYPW01000024">
    <property type="protein sequence ID" value="CUH52769.1"/>
    <property type="molecule type" value="Genomic_DNA"/>
</dbReference>
<reference evidence="1 2" key="1">
    <citation type="submission" date="2015-09" db="EMBL/GenBank/DDBJ databases">
        <authorList>
            <consortium name="Swine Surveillance"/>
        </authorList>
    </citation>
    <scope>NUCLEOTIDE SEQUENCE [LARGE SCALE GENOMIC DNA]</scope>
    <source>
        <strain evidence="1 2">CECT 7688</strain>
    </source>
</reference>
<proteinExistence type="predicted"/>
<dbReference type="PANTHER" id="PTHR35807">
    <property type="entry name" value="TRANSCRIPTIONAL REGULATOR REDD-RELATED"/>
    <property type="match status" value="1"/>
</dbReference>
<sequence length="543" mass="59915">MGFDWVKQTLEYTGTLTLQLTGPFSVTDESGVDFTPRSRKAQALLALIATSTKLRRSRTWLQDKLWSQNDAAQGSANLRQTLTTLRKTLGPYAHVLEATRLDVALSPTAVEIAWNSAENDVQGEFLEGLDVSDPEFETWLRVMRGKDKVVEPVRSVAAPSGTRWKVVLQHEGGGEHAALVQSCVDMVARVLREQGELEITEDPRDVGEDRLVSVYVNMVPGPKGVSSLRLVAQDLQLNRQIWAQTWSGSITNPYELQDLDLLGMIFQLQSELSRYMAQSRNLLEGDGASPLVLGAAIPRIFSFQPEELDQAALMLSDAMDSRNAAQFLGWQAQIAVINLIEQFTDAPEACVEQGKMLAAKAIEMDPMNSVVLSTAANAQVLLDRGDASAGGDLAKLAVQVNPANPLAWWAYANVAIYAGKTDEALKSARVASRLAARTPLQFWCDFQLGLAAFKAGDFNAARRALETSASLAPQFRPPRRYLLAIYANEKEFDKAARVLVQLKKLEPGFSLDHFVNDPNYPISLVRKRNMLSWNQFQHLSTIG</sequence>
<dbReference type="InterPro" id="IPR016032">
    <property type="entry name" value="Sig_transdc_resp-reg_C-effctor"/>
</dbReference>
<dbReference type="STRING" id="321267.SHM7688_02216"/>
<dbReference type="GO" id="GO:0006355">
    <property type="term" value="P:regulation of DNA-templated transcription"/>
    <property type="evidence" value="ECO:0007669"/>
    <property type="project" value="InterPro"/>
</dbReference>